<name>A0A7T8H138_CALRO</name>
<evidence type="ECO:0000256" key="3">
    <source>
        <dbReference type="ARBA" id="ARBA00022801"/>
    </source>
</evidence>
<evidence type="ECO:0000256" key="7">
    <source>
        <dbReference type="RuleBase" id="RU364138"/>
    </source>
</evidence>
<dbReference type="EC" id="3.1.1.-" evidence="7"/>
<proteinExistence type="inferred from homology"/>
<protein>
    <recommendedName>
        <fullName evidence="7">Phospholipase B-like</fullName>
        <ecNumber evidence="7">3.1.1.-</ecNumber>
    </recommendedName>
</protein>
<evidence type="ECO:0000256" key="1">
    <source>
        <dbReference type="ARBA" id="ARBA00007835"/>
    </source>
</evidence>
<gene>
    <name evidence="8" type="ORF">FKW44_015381</name>
</gene>
<evidence type="ECO:0000256" key="2">
    <source>
        <dbReference type="ARBA" id="ARBA00022729"/>
    </source>
</evidence>
<keyword evidence="6" id="KW-0325">Glycoprotein</keyword>
<dbReference type="Proteomes" id="UP000595437">
    <property type="component" value="Chromosome 10"/>
</dbReference>
<feature type="non-terminal residue" evidence="8">
    <location>
        <position position="149"/>
    </location>
</feature>
<comment type="function">
    <text evidence="7">Putative phospholipase.</text>
</comment>
<keyword evidence="4 7" id="KW-0442">Lipid degradation</keyword>
<keyword evidence="9" id="KW-1185">Reference proteome</keyword>
<sequence>TYNNQWMVVDYKRFKPGRKVIRPGLLWILEQIPGHIHYADVTGVLKKKGYWPSYNSPYFKDIFNLSGGPEAVAKHGDWFSYERTPLQDMSSMMKIMRYNDFVMIPCLAATARRPILPRMPFLPDVISIPRMGPIPLELWVIGVTVDGYE</sequence>
<keyword evidence="3 7" id="KW-0378">Hydrolase</keyword>
<keyword evidence="5 7" id="KW-0443">Lipid metabolism</keyword>
<dbReference type="PANTHER" id="PTHR12370:SF3">
    <property type="entry name" value="PHOSPHOLIPASE B-LIKE 2-RELATED"/>
    <property type="match status" value="1"/>
</dbReference>
<dbReference type="GO" id="GO:0004620">
    <property type="term" value="F:phospholipase activity"/>
    <property type="evidence" value="ECO:0007669"/>
    <property type="project" value="InterPro"/>
</dbReference>
<dbReference type="InterPro" id="IPR007000">
    <property type="entry name" value="PLipase_B-like"/>
</dbReference>
<evidence type="ECO:0000256" key="4">
    <source>
        <dbReference type="ARBA" id="ARBA00022963"/>
    </source>
</evidence>
<dbReference type="PANTHER" id="PTHR12370">
    <property type="entry name" value="PHOSPHOLIPASE B-RELATED"/>
    <property type="match status" value="1"/>
</dbReference>
<dbReference type="Gene3D" id="3.60.60.30">
    <property type="match status" value="1"/>
</dbReference>
<evidence type="ECO:0000313" key="9">
    <source>
        <dbReference type="Proteomes" id="UP000595437"/>
    </source>
</evidence>
<dbReference type="Pfam" id="PF04916">
    <property type="entry name" value="Phospholip_B"/>
    <property type="match status" value="1"/>
</dbReference>
<dbReference type="EMBL" id="CP045899">
    <property type="protein sequence ID" value="QQP41115.1"/>
    <property type="molecule type" value="Genomic_DNA"/>
</dbReference>
<keyword evidence="2" id="KW-0732">Signal</keyword>
<dbReference type="GO" id="GO:0009395">
    <property type="term" value="P:phospholipid catabolic process"/>
    <property type="evidence" value="ECO:0007669"/>
    <property type="project" value="TreeGrafter"/>
</dbReference>
<dbReference type="AlphaFoldDB" id="A0A7T8H138"/>
<reference evidence="9" key="1">
    <citation type="submission" date="2021-01" db="EMBL/GenBank/DDBJ databases">
        <title>Caligus Genome Assembly.</title>
        <authorList>
            <person name="Gallardo-Escarate C."/>
        </authorList>
    </citation>
    <scope>NUCLEOTIDE SEQUENCE [LARGE SCALE GENOMIC DNA]</scope>
</reference>
<evidence type="ECO:0000313" key="8">
    <source>
        <dbReference type="EMBL" id="QQP41115.1"/>
    </source>
</evidence>
<evidence type="ECO:0000256" key="6">
    <source>
        <dbReference type="ARBA" id="ARBA00023180"/>
    </source>
</evidence>
<feature type="non-terminal residue" evidence="8">
    <location>
        <position position="1"/>
    </location>
</feature>
<dbReference type="OrthoDB" id="443524at2759"/>
<organism evidence="8 9">
    <name type="scientific">Caligus rogercresseyi</name>
    <name type="common">Sea louse</name>
    <dbReference type="NCBI Taxonomy" id="217165"/>
    <lineage>
        <taxon>Eukaryota</taxon>
        <taxon>Metazoa</taxon>
        <taxon>Ecdysozoa</taxon>
        <taxon>Arthropoda</taxon>
        <taxon>Crustacea</taxon>
        <taxon>Multicrustacea</taxon>
        <taxon>Hexanauplia</taxon>
        <taxon>Copepoda</taxon>
        <taxon>Siphonostomatoida</taxon>
        <taxon>Caligidae</taxon>
        <taxon>Caligus</taxon>
    </lineage>
</organism>
<dbReference type="GO" id="GO:0005576">
    <property type="term" value="C:extracellular region"/>
    <property type="evidence" value="ECO:0007669"/>
    <property type="project" value="TreeGrafter"/>
</dbReference>
<comment type="similarity">
    <text evidence="1 7">Belongs to the phospholipase B-like family.</text>
</comment>
<accession>A0A7T8H138</accession>
<evidence type="ECO:0000256" key="5">
    <source>
        <dbReference type="ARBA" id="ARBA00023098"/>
    </source>
</evidence>